<dbReference type="AlphaFoldDB" id="A0A0C3S1W2"/>
<evidence type="ECO:0000256" key="5">
    <source>
        <dbReference type="ARBA" id="ARBA00022806"/>
    </source>
</evidence>
<feature type="domain" description="DNA2/NAM7 helicase-like C-terminal" evidence="8">
    <location>
        <begin position="667"/>
        <end position="874"/>
    </location>
</feature>
<sequence length="963" mass="107192">MVRVCPNLLTTGACTESTCDYNHDVHVCVPCGAVSRESHILRCPICKAVVSGLGNWGQHIQGKRHRSLATAKGLSPDVDPEEGGGQVRGQVYCTVCDIYVHERRWTHHPQTRLHLMRLQYGAMRSALEEAAKDNHGITVSPADVNFGVLGSSRIKKTVEVSLEVQTTVPLSTVELLEAKLAPKSFGRVSHFSVSSGISPAKLVYGRRVRITISFSSEHLGMYDDRLELIFQDTKLRQKFVIARSIRAVVGGPEYMELQPKVPFVPRKRASRDREVEVVPGDPPPALGAVRYVVPLPHAHIPEYMSRILSSSGSLAATVTQFRGSLLPSSLRDITYGRHFKALLWAEEFRSEQDLQIYDISSTRLNRHNSYYYLEVPGLAEKRPSVLVGDSILVQPLGISATSDGKWFEGCVHVVRKEEVGMRFGHGFPGYTPTQLYRVRFKLNRHPPRRQHQALDTAFAPSRLLFPAAADVLDNGSRLLLGAGPLLYNKSVETNPAQLQAVTSIVNLPIGSPPFVVFGPPGTGKTITVVEAMRQVLARDPNARILACAPSNSAADILAERLTMLGKDALFRFYAPSRFKDQVPLALQGFTRTTPDGHFTIPPPHNIGMPRGHFTHIFVDEAGQATEPEVMIGIKTMADNNTNVVLAGDPKQLGPIIRSAIARELGLEKSYLERMMESPAHNGQHWDGYTYVQLTQNFRSHLRILDFPNGRFYNNSLRPFGDRKVIESYIGHPILPNPKFPIIFHALSGEDAREASSPSFFNPLQVIQVKKYIEQLRADRHVRIADKDIGVITPYHAQCLKIRTALRPVADQVKVGSVEEFQGQERRVIIISTVRSSREWVEYDLKHTLGFLANPRRLNVAVTRAQALLIVIGDATVLALDPLWRSFLNYIHLGGGWKGDPPTWDAREAVRESGGYDTEAREAGEADMNNLMRRMESLTVRGLAGDGSDDEQEDNADRPWREVE</sequence>
<dbReference type="SUPFAM" id="SSF57667">
    <property type="entry name" value="beta-beta-alpha zinc fingers"/>
    <property type="match status" value="1"/>
</dbReference>
<proteinExistence type="predicted"/>
<dbReference type="CDD" id="cd18808">
    <property type="entry name" value="SF1_C_Upf1"/>
    <property type="match status" value="1"/>
</dbReference>
<dbReference type="InterPro" id="IPR036236">
    <property type="entry name" value="Znf_C2H2_sf"/>
</dbReference>
<evidence type="ECO:0000256" key="3">
    <source>
        <dbReference type="ARBA" id="ARBA00022741"/>
    </source>
</evidence>
<dbReference type="Pfam" id="PF21634">
    <property type="entry name" value="MOV-10_beta-barrel"/>
    <property type="match status" value="1"/>
</dbReference>
<name>A0A0C3S1W2_PHLG1</name>
<dbReference type="InterPro" id="IPR041679">
    <property type="entry name" value="DNA2/NAM7-like_C"/>
</dbReference>
<dbReference type="InterPro" id="IPR026122">
    <property type="entry name" value="MOV-10/SDE3_DEXXQ/H-box"/>
</dbReference>
<evidence type="ECO:0000256" key="1">
    <source>
        <dbReference type="ARBA" id="ARBA00004496"/>
    </source>
</evidence>
<dbReference type="Pfam" id="PF13087">
    <property type="entry name" value="AAA_12"/>
    <property type="match status" value="1"/>
</dbReference>
<dbReference type="STRING" id="745531.A0A0C3S1W2"/>
<evidence type="ECO:0000259" key="8">
    <source>
        <dbReference type="Pfam" id="PF13087"/>
    </source>
</evidence>
<keyword evidence="11" id="KW-1185">Reference proteome</keyword>
<dbReference type="GO" id="GO:0016787">
    <property type="term" value="F:hydrolase activity"/>
    <property type="evidence" value="ECO:0007669"/>
    <property type="project" value="UniProtKB-KW"/>
</dbReference>
<dbReference type="InterPro" id="IPR027417">
    <property type="entry name" value="P-loop_NTPase"/>
</dbReference>
<reference evidence="10 11" key="1">
    <citation type="journal article" date="2014" name="PLoS Genet.">
        <title>Analysis of the Phlebiopsis gigantea genome, transcriptome and secretome provides insight into its pioneer colonization strategies of wood.</title>
        <authorList>
            <person name="Hori C."/>
            <person name="Ishida T."/>
            <person name="Igarashi K."/>
            <person name="Samejima M."/>
            <person name="Suzuki H."/>
            <person name="Master E."/>
            <person name="Ferreira P."/>
            <person name="Ruiz-Duenas F.J."/>
            <person name="Held B."/>
            <person name="Canessa P."/>
            <person name="Larrondo L.F."/>
            <person name="Schmoll M."/>
            <person name="Druzhinina I.S."/>
            <person name="Kubicek C.P."/>
            <person name="Gaskell J.A."/>
            <person name="Kersten P."/>
            <person name="St John F."/>
            <person name="Glasner J."/>
            <person name="Sabat G."/>
            <person name="Splinter BonDurant S."/>
            <person name="Syed K."/>
            <person name="Yadav J."/>
            <person name="Mgbeahuruike A.C."/>
            <person name="Kovalchuk A."/>
            <person name="Asiegbu F.O."/>
            <person name="Lackner G."/>
            <person name="Hoffmeister D."/>
            <person name="Rencoret J."/>
            <person name="Gutierrez A."/>
            <person name="Sun H."/>
            <person name="Lindquist E."/>
            <person name="Barry K."/>
            <person name="Riley R."/>
            <person name="Grigoriev I.V."/>
            <person name="Henrissat B."/>
            <person name="Kues U."/>
            <person name="Berka R.M."/>
            <person name="Martinez A.T."/>
            <person name="Covert S.F."/>
            <person name="Blanchette R.A."/>
            <person name="Cullen D."/>
        </authorList>
    </citation>
    <scope>NUCLEOTIDE SEQUENCE [LARGE SCALE GENOMIC DNA]</scope>
    <source>
        <strain evidence="10 11">11061_1 CR5-6</strain>
    </source>
</reference>
<dbReference type="GO" id="GO:0032574">
    <property type="term" value="F:5'-3' RNA helicase activity"/>
    <property type="evidence" value="ECO:0007669"/>
    <property type="project" value="InterPro"/>
</dbReference>
<dbReference type="PANTHER" id="PTHR45418">
    <property type="entry name" value="CANCER/TESTIS ANTIGEN 55"/>
    <property type="match status" value="1"/>
</dbReference>
<dbReference type="OrthoDB" id="6513042at2759"/>
<feature type="region of interest" description="Disordered" evidence="7">
    <location>
        <begin position="940"/>
        <end position="963"/>
    </location>
</feature>
<protein>
    <submittedName>
        <fullName evidence="10">Uncharacterized protein</fullName>
    </submittedName>
</protein>
<feature type="compositionally biased region" description="Basic and acidic residues" evidence="7">
    <location>
        <begin position="954"/>
        <end position="963"/>
    </location>
</feature>
<evidence type="ECO:0000256" key="2">
    <source>
        <dbReference type="ARBA" id="ARBA00022490"/>
    </source>
</evidence>
<dbReference type="HOGENOM" id="CLU_001666_6_3_1"/>
<comment type="subcellular location">
    <subcellularLocation>
        <location evidence="1">Cytoplasm</location>
    </subcellularLocation>
</comment>
<keyword evidence="6" id="KW-0067">ATP-binding</keyword>
<organism evidence="10 11">
    <name type="scientific">Phlebiopsis gigantea (strain 11061_1 CR5-6)</name>
    <name type="common">White-rot fungus</name>
    <name type="synonym">Peniophora gigantea</name>
    <dbReference type="NCBI Taxonomy" id="745531"/>
    <lineage>
        <taxon>Eukaryota</taxon>
        <taxon>Fungi</taxon>
        <taxon>Dikarya</taxon>
        <taxon>Basidiomycota</taxon>
        <taxon>Agaricomycotina</taxon>
        <taxon>Agaricomycetes</taxon>
        <taxon>Polyporales</taxon>
        <taxon>Phanerochaetaceae</taxon>
        <taxon>Phlebiopsis</taxon>
    </lineage>
</organism>
<dbReference type="InterPro" id="IPR049080">
    <property type="entry name" value="MOV-10-like_beta-barrel"/>
</dbReference>
<dbReference type="Proteomes" id="UP000053257">
    <property type="component" value="Unassembled WGS sequence"/>
</dbReference>
<evidence type="ECO:0000256" key="4">
    <source>
        <dbReference type="ARBA" id="ARBA00022801"/>
    </source>
</evidence>
<dbReference type="SUPFAM" id="SSF52540">
    <property type="entry name" value="P-loop containing nucleoside triphosphate hydrolases"/>
    <property type="match status" value="1"/>
</dbReference>
<evidence type="ECO:0000313" key="11">
    <source>
        <dbReference type="Proteomes" id="UP000053257"/>
    </source>
</evidence>
<feature type="domain" description="Helicase MOV-10-like beta-barrel" evidence="9">
    <location>
        <begin position="357"/>
        <end position="440"/>
    </location>
</feature>
<keyword evidence="3" id="KW-0547">Nucleotide-binding</keyword>
<keyword evidence="2" id="KW-0963">Cytoplasm</keyword>
<evidence type="ECO:0000256" key="7">
    <source>
        <dbReference type="SAM" id="MobiDB-lite"/>
    </source>
</evidence>
<dbReference type="CDD" id="cd18038">
    <property type="entry name" value="DEXXQc_Helz-like"/>
    <property type="match status" value="1"/>
</dbReference>
<dbReference type="GO" id="GO:0005524">
    <property type="term" value="F:ATP binding"/>
    <property type="evidence" value="ECO:0007669"/>
    <property type="project" value="UniProtKB-KW"/>
</dbReference>
<keyword evidence="4" id="KW-0378">Hydrolase</keyword>
<dbReference type="GO" id="GO:0003723">
    <property type="term" value="F:RNA binding"/>
    <property type="evidence" value="ECO:0007669"/>
    <property type="project" value="InterPro"/>
</dbReference>
<dbReference type="InterPro" id="IPR047187">
    <property type="entry name" value="SF1_C_Upf1"/>
</dbReference>
<dbReference type="GO" id="GO:0005737">
    <property type="term" value="C:cytoplasm"/>
    <property type="evidence" value="ECO:0007669"/>
    <property type="project" value="UniProtKB-SubCell"/>
</dbReference>
<evidence type="ECO:0000256" key="6">
    <source>
        <dbReference type="ARBA" id="ARBA00022840"/>
    </source>
</evidence>
<dbReference type="Pfam" id="PF13604">
    <property type="entry name" value="AAA_30"/>
    <property type="match status" value="1"/>
</dbReference>
<dbReference type="EMBL" id="KN840618">
    <property type="protein sequence ID" value="KIP03397.1"/>
    <property type="molecule type" value="Genomic_DNA"/>
</dbReference>
<accession>A0A0C3S1W2</accession>
<dbReference type="PANTHER" id="PTHR45418:SF1">
    <property type="entry name" value="CANCER_TESTIS ANTIGEN 55"/>
    <property type="match status" value="1"/>
</dbReference>
<keyword evidence="5" id="KW-0347">Helicase</keyword>
<dbReference type="Gene3D" id="3.40.50.300">
    <property type="entry name" value="P-loop containing nucleotide triphosphate hydrolases"/>
    <property type="match status" value="2"/>
</dbReference>
<evidence type="ECO:0000259" key="9">
    <source>
        <dbReference type="Pfam" id="PF21634"/>
    </source>
</evidence>
<gene>
    <name evidence="10" type="ORF">PHLGIDRAFT_497272</name>
</gene>
<evidence type="ECO:0000313" key="10">
    <source>
        <dbReference type="EMBL" id="KIP03397.1"/>
    </source>
</evidence>